<evidence type="ECO:0000256" key="2">
    <source>
        <dbReference type="ARBA" id="ARBA00007643"/>
    </source>
</evidence>
<evidence type="ECO:0000313" key="5">
    <source>
        <dbReference type="Proteomes" id="UP001107558"/>
    </source>
</evidence>
<comment type="caution">
    <text evidence="4">The sequence shown here is derived from an EMBL/GenBank/DDBJ whole genome shotgun (WGS) entry which is preliminary data.</text>
</comment>
<dbReference type="Pfam" id="PF07052">
    <property type="entry name" value="Hep_59"/>
    <property type="match status" value="1"/>
</dbReference>
<reference evidence="4" key="1">
    <citation type="submission" date="2021-03" db="EMBL/GenBank/DDBJ databases">
        <title>Chromosome level genome of the anhydrobiotic midge Polypedilum vanderplanki.</title>
        <authorList>
            <person name="Yoshida Y."/>
            <person name="Kikawada T."/>
            <person name="Gusev O."/>
        </authorList>
    </citation>
    <scope>NUCLEOTIDE SEQUENCE</scope>
    <source>
        <strain evidence="4">NIAS01</strain>
        <tissue evidence="4">Whole body or cell culture</tissue>
    </source>
</reference>
<gene>
    <name evidence="4" type="ORF">PVAND_008859</name>
</gene>
<dbReference type="InterPro" id="IPR010756">
    <property type="entry name" value="Tls1-like"/>
</dbReference>
<dbReference type="Proteomes" id="UP001107558">
    <property type="component" value="Chromosome 2"/>
</dbReference>
<sequence>MLSNQMLNGIPEVQLGIDTKINNIEATEEAIQKIIDKEKYKKELPSHFVPINYAVNFDQHQKFDVNRQQVQRKKQEHDRDESNINFNKKATDDFHYDKFRKQFRK</sequence>
<evidence type="ECO:0000256" key="3">
    <source>
        <dbReference type="ARBA" id="ARBA00023242"/>
    </source>
</evidence>
<dbReference type="PANTHER" id="PTHR13486">
    <property type="entry name" value="TELOMERE LENGTH AND SILENCING PROTEIN 1 TLS1 FAMILY MEMBER"/>
    <property type="match status" value="1"/>
</dbReference>
<comment type="subcellular location">
    <subcellularLocation>
        <location evidence="1">Nucleus</location>
    </subcellularLocation>
</comment>
<dbReference type="EMBL" id="JADBJN010000002">
    <property type="protein sequence ID" value="KAG5679280.1"/>
    <property type="molecule type" value="Genomic_DNA"/>
</dbReference>
<accession>A0A9J6CBN8</accession>
<evidence type="ECO:0000256" key="1">
    <source>
        <dbReference type="ARBA" id="ARBA00004123"/>
    </source>
</evidence>
<dbReference type="GO" id="GO:0005681">
    <property type="term" value="C:spliceosomal complex"/>
    <property type="evidence" value="ECO:0007669"/>
    <property type="project" value="TreeGrafter"/>
</dbReference>
<keyword evidence="3" id="KW-0539">Nucleus</keyword>
<dbReference type="PANTHER" id="PTHR13486:SF2">
    <property type="entry name" value="SPLICING FACTOR C9ORF78"/>
    <property type="match status" value="1"/>
</dbReference>
<organism evidence="4 5">
    <name type="scientific">Polypedilum vanderplanki</name>
    <name type="common">Sleeping chironomid midge</name>
    <dbReference type="NCBI Taxonomy" id="319348"/>
    <lineage>
        <taxon>Eukaryota</taxon>
        <taxon>Metazoa</taxon>
        <taxon>Ecdysozoa</taxon>
        <taxon>Arthropoda</taxon>
        <taxon>Hexapoda</taxon>
        <taxon>Insecta</taxon>
        <taxon>Pterygota</taxon>
        <taxon>Neoptera</taxon>
        <taxon>Endopterygota</taxon>
        <taxon>Diptera</taxon>
        <taxon>Nematocera</taxon>
        <taxon>Chironomoidea</taxon>
        <taxon>Chironomidae</taxon>
        <taxon>Chironominae</taxon>
        <taxon>Polypedilum</taxon>
        <taxon>Polypedilum</taxon>
    </lineage>
</organism>
<protein>
    <submittedName>
        <fullName evidence="4">Uncharacterized protein</fullName>
    </submittedName>
</protein>
<dbReference type="GO" id="GO:0000398">
    <property type="term" value="P:mRNA splicing, via spliceosome"/>
    <property type="evidence" value="ECO:0007669"/>
    <property type="project" value="TreeGrafter"/>
</dbReference>
<dbReference type="AlphaFoldDB" id="A0A9J6CBN8"/>
<keyword evidence="5" id="KW-1185">Reference proteome</keyword>
<name>A0A9J6CBN8_POLVA</name>
<dbReference type="OrthoDB" id="5627at2759"/>
<evidence type="ECO:0000313" key="4">
    <source>
        <dbReference type="EMBL" id="KAG5679280.1"/>
    </source>
</evidence>
<proteinExistence type="inferred from homology"/>
<comment type="similarity">
    <text evidence="2">Belongs to the TLS1 family.</text>
</comment>